<dbReference type="Gene3D" id="3.20.20.70">
    <property type="entry name" value="Aldolase class I"/>
    <property type="match status" value="1"/>
</dbReference>
<dbReference type="PATRIC" id="fig|467210.3.peg.2452"/>
<evidence type="ECO:0000256" key="3">
    <source>
        <dbReference type="ARBA" id="ARBA00012572"/>
    </source>
</evidence>
<dbReference type="HAMAP" id="MF_00135">
    <property type="entry name" value="PRAI"/>
    <property type="match status" value="1"/>
</dbReference>
<feature type="domain" description="N-(5'phosphoribosyl) anthranilate isomerase (PRAI)" evidence="10">
    <location>
        <begin position="5"/>
        <end position="194"/>
    </location>
</feature>
<evidence type="ECO:0000256" key="5">
    <source>
        <dbReference type="ARBA" id="ARBA00022605"/>
    </source>
</evidence>
<protein>
    <recommendedName>
        <fullName evidence="4 9">N-(5'-phosphoribosyl)anthranilate isomerase</fullName>
        <shortName evidence="9">PRAI</shortName>
        <ecNumber evidence="3 9">5.3.1.24</ecNumber>
    </recommendedName>
</protein>
<dbReference type="AlphaFoldDB" id="A0A133ZEV0"/>
<dbReference type="InterPro" id="IPR044643">
    <property type="entry name" value="TrpF_fam"/>
</dbReference>
<dbReference type="SUPFAM" id="SSF51366">
    <property type="entry name" value="Ribulose-phoshate binding barrel"/>
    <property type="match status" value="1"/>
</dbReference>
<dbReference type="PANTHER" id="PTHR42894:SF1">
    <property type="entry name" value="N-(5'-PHOSPHORIBOSYL)ANTHRANILATE ISOMERASE"/>
    <property type="match status" value="1"/>
</dbReference>
<comment type="similarity">
    <text evidence="9">Belongs to the TrpF family.</text>
</comment>
<proteinExistence type="inferred from homology"/>
<dbReference type="EMBL" id="LSDA01000137">
    <property type="protein sequence ID" value="KXB53964.1"/>
    <property type="molecule type" value="Genomic_DNA"/>
</dbReference>
<comment type="caution">
    <text evidence="11">The sequence shown here is derived from an EMBL/GenBank/DDBJ whole genome shotgun (WGS) entry which is preliminary data.</text>
</comment>
<evidence type="ECO:0000256" key="1">
    <source>
        <dbReference type="ARBA" id="ARBA00001164"/>
    </source>
</evidence>
<keyword evidence="5 9" id="KW-0028">Amino-acid biosynthesis</keyword>
<dbReference type="RefSeq" id="WP_060932047.1">
    <property type="nucleotide sequence ID" value="NZ_KQ959847.1"/>
</dbReference>
<dbReference type="EC" id="5.3.1.24" evidence="3 9"/>
<dbReference type="GO" id="GO:0004640">
    <property type="term" value="F:phosphoribosylanthranilate isomerase activity"/>
    <property type="evidence" value="ECO:0007669"/>
    <property type="project" value="UniProtKB-UniRule"/>
</dbReference>
<dbReference type="STRING" id="467210.HMPREF1866_02478"/>
<gene>
    <name evidence="9" type="primary">trpF</name>
    <name evidence="11" type="ORF">HMPREF1866_02478</name>
</gene>
<evidence type="ECO:0000256" key="6">
    <source>
        <dbReference type="ARBA" id="ARBA00022822"/>
    </source>
</evidence>
<keyword evidence="7 9" id="KW-0057">Aromatic amino acid biosynthesis</keyword>
<name>A0A133ZEV0_9FIRM</name>
<evidence type="ECO:0000313" key="12">
    <source>
        <dbReference type="Proteomes" id="UP000070394"/>
    </source>
</evidence>
<reference evidence="12" key="1">
    <citation type="submission" date="2016-01" db="EMBL/GenBank/DDBJ databases">
        <authorList>
            <person name="Mitreva M."/>
            <person name="Pepin K.H."/>
            <person name="Mihindukulasuriya K.A."/>
            <person name="Fulton R."/>
            <person name="Fronick C."/>
            <person name="O'Laughlin M."/>
            <person name="Miner T."/>
            <person name="Herter B."/>
            <person name="Rosa B.A."/>
            <person name="Cordes M."/>
            <person name="Tomlinson C."/>
            <person name="Wollam A."/>
            <person name="Palsikar V.B."/>
            <person name="Mardis E.R."/>
            <person name="Wilson R.K."/>
        </authorList>
    </citation>
    <scope>NUCLEOTIDE SEQUENCE [LARGE SCALE GENOMIC DNA]</scope>
    <source>
        <strain evidence="12">DNF00896</strain>
    </source>
</reference>
<dbReference type="Proteomes" id="UP000070394">
    <property type="component" value="Unassembled WGS sequence"/>
</dbReference>
<evidence type="ECO:0000313" key="11">
    <source>
        <dbReference type="EMBL" id="KXB53964.1"/>
    </source>
</evidence>
<dbReference type="GO" id="GO:0000162">
    <property type="term" value="P:L-tryptophan biosynthetic process"/>
    <property type="evidence" value="ECO:0007669"/>
    <property type="project" value="UniProtKB-UniRule"/>
</dbReference>
<comment type="catalytic activity">
    <reaction evidence="1 9">
        <text>N-(5-phospho-beta-D-ribosyl)anthranilate = 1-(2-carboxyphenylamino)-1-deoxy-D-ribulose 5-phosphate</text>
        <dbReference type="Rhea" id="RHEA:21540"/>
        <dbReference type="ChEBI" id="CHEBI:18277"/>
        <dbReference type="ChEBI" id="CHEBI:58613"/>
        <dbReference type="EC" id="5.3.1.24"/>
    </reaction>
</comment>
<evidence type="ECO:0000256" key="2">
    <source>
        <dbReference type="ARBA" id="ARBA00004664"/>
    </source>
</evidence>
<dbReference type="InterPro" id="IPR011060">
    <property type="entry name" value="RibuloseP-bd_barrel"/>
</dbReference>
<dbReference type="CDD" id="cd00405">
    <property type="entry name" value="PRAI"/>
    <property type="match status" value="1"/>
</dbReference>
<comment type="pathway">
    <text evidence="2 9">Amino-acid biosynthesis; L-tryptophan biosynthesis; L-tryptophan from chorismate: step 3/5.</text>
</comment>
<evidence type="ECO:0000256" key="8">
    <source>
        <dbReference type="ARBA" id="ARBA00023235"/>
    </source>
</evidence>
<keyword evidence="12" id="KW-1185">Reference proteome</keyword>
<accession>A0A133ZEV0</accession>
<organism evidence="11 12">
    <name type="scientific">Lachnoanaerobaculum saburreum</name>
    <dbReference type="NCBI Taxonomy" id="467210"/>
    <lineage>
        <taxon>Bacteria</taxon>
        <taxon>Bacillati</taxon>
        <taxon>Bacillota</taxon>
        <taxon>Clostridia</taxon>
        <taxon>Lachnospirales</taxon>
        <taxon>Lachnospiraceae</taxon>
        <taxon>Lachnoanaerobaculum</taxon>
    </lineage>
</organism>
<dbReference type="Pfam" id="PF00697">
    <property type="entry name" value="PRAI"/>
    <property type="match status" value="1"/>
</dbReference>
<evidence type="ECO:0000256" key="9">
    <source>
        <dbReference type="HAMAP-Rule" id="MF_00135"/>
    </source>
</evidence>
<evidence type="ECO:0000256" key="4">
    <source>
        <dbReference type="ARBA" id="ARBA00022272"/>
    </source>
</evidence>
<keyword evidence="8 9" id="KW-0413">Isomerase</keyword>
<dbReference type="OrthoDB" id="9786954at2"/>
<dbReference type="UniPathway" id="UPA00035">
    <property type="reaction ID" value="UER00042"/>
</dbReference>
<dbReference type="InterPro" id="IPR001240">
    <property type="entry name" value="PRAI_dom"/>
</dbReference>
<evidence type="ECO:0000259" key="10">
    <source>
        <dbReference type="Pfam" id="PF00697"/>
    </source>
</evidence>
<dbReference type="PANTHER" id="PTHR42894">
    <property type="entry name" value="N-(5'-PHOSPHORIBOSYL)ANTHRANILATE ISOMERASE"/>
    <property type="match status" value="1"/>
</dbReference>
<sequence>MTKIKLCGIQRYEDIDVVNELLPDYIGFVFAKKSKRFISYDMAKSLKKRLDKRVNTVGVFVNESIENIIYLVRNDIIDLIQLHGDEDSEYISKLKNYVNTPVIKAFRIKSKSDINNLYKEGSDFILLDAGAGDGKTLDESILKDFKDDYFLAGGLSPDNIYEKINTLQPFGVDVSSGIETGGKKDADKMRKFVKLVREVENERN</sequence>
<evidence type="ECO:0000256" key="7">
    <source>
        <dbReference type="ARBA" id="ARBA00023141"/>
    </source>
</evidence>
<keyword evidence="6 9" id="KW-0822">Tryptophan biosynthesis</keyword>
<dbReference type="InterPro" id="IPR013785">
    <property type="entry name" value="Aldolase_TIM"/>
</dbReference>